<dbReference type="CDD" id="cd06261">
    <property type="entry name" value="TM_PBP2"/>
    <property type="match status" value="2"/>
</dbReference>
<evidence type="ECO:0000256" key="3">
    <source>
        <dbReference type="ARBA" id="ARBA00022475"/>
    </source>
</evidence>
<feature type="transmembrane region" description="Helical" evidence="7">
    <location>
        <begin position="445"/>
        <end position="466"/>
    </location>
</feature>
<dbReference type="SUPFAM" id="SSF161098">
    <property type="entry name" value="MetI-like"/>
    <property type="match status" value="2"/>
</dbReference>
<evidence type="ECO:0000256" key="2">
    <source>
        <dbReference type="ARBA" id="ARBA00022448"/>
    </source>
</evidence>
<feature type="domain" description="ABC transmembrane type-1" evidence="8">
    <location>
        <begin position="85"/>
        <end position="300"/>
    </location>
</feature>
<dbReference type="Gene3D" id="1.10.3720.10">
    <property type="entry name" value="MetI-like"/>
    <property type="match status" value="2"/>
</dbReference>
<feature type="transmembrane region" description="Helical" evidence="7">
    <location>
        <begin position="251"/>
        <end position="270"/>
    </location>
</feature>
<protein>
    <submittedName>
        <fullName evidence="9">ABC transporter permease subunit</fullName>
    </submittedName>
</protein>
<evidence type="ECO:0000256" key="4">
    <source>
        <dbReference type="ARBA" id="ARBA00022692"/>
    </source>
</evidence>
<feature type="transmembrane region" description="Helical" evidence="7">
    <location>
        <begin position="384"/>
        <end position="407"/>
    </location>
</feature>
<feature type="domain" description="ABC transmembrane type-1" evidence="8">
    <location>
        <begin position="381"/>
        <end position="513"/>
    </location>
</feature>
<keyword evidence="3" id="KW-1003">Cell membrane</keyword>
<dbReference type="InterPro" id="IPR051393">
    <property type="entry name" value="ABC_transporter_permease"/>
</dbReference>
<feature type="transmembrane region" description="Helical" evidence="7">
    <location>
        <begin position="320"/>
        <end position="342"/>
    </location>
</feature>
<evidence type="ECO:0000313" key="10">
    <source>
        <dbReference type="Proteomes" id="UP001454086"/>
    </source>
</evidence>
<dbReference type="InterPro" id="IPR035906">
    <property type="entry name" value="MetI-like_sf"/>
</dbReference>
<evidence type="ECO:0000259" key="8">
    <source>
        <dbReference type="PROSITE" id="PS50928"/>
    </source>
</evidence>
<feature type="transmembrane region" description="Helical" evidence="7">
    <location>
        <begin position="225"/>
        <end position="245"/>
    </location>
</feature>
<proteinExistence type="inferred from homology"/>
<organism evidence="9 10">
    <name type="scientific">Enterocloster hominis</name>
    <name type="common">ex Hitch et al. 2024</name>
    <dbReference type="NCBI Taxonomy" id="1917870"/>
    <lineage>
        <taxon>Bacteria</taxon>
        <taxon>Bacillati</taxon>
        <taxon>Bacillota</taxon>
        <taxon>Clostridia</taxon>
        <taxon>Lachnospirales</taxon>
        <taxon>Lachnospiraceae</taxon>
        <taxon>Enterocloster</taxon>
    </lineage>
</organism>
<dbReference type="InterPro" id="IPR000515">
    <property type="entry name" value="MetI-like"/>
</dbReference>
<dbReference type="EMBL" id="JBBMFM010000151">
    <property type="protein sequence ID" value="MEQ2428103.1"/>
    <property type="molecule type" value="Genomic_DNA"/>
</dbReference>
<feature type="transmembrane region" description="Helical" evidence="7">
    <location>
        <begin position="416"/>
        <end position="439"/>
    </location>
</feature>
<accession>A0ABV1DEC6</accession>
<dbReference type="RefSeq" id="WP_349118656.1">
    <property type="nucleotide sequence ID" value="NZ_JBBMFM010000151.1"/>
</dbReference>
<dbReference type="PANTHER" id="PTHR30193:SF37">
    <property type="entry name" value="INNER MEMBRANE ABC TRANSPORTER PERMEASE PROTEIN YCJO"/>
    <property type="match status" value="1"/>
</dbReference>
<feature type="transmembrane region" description="Helical" evidence="7">
    <location>
        <begin position="124"/>
        <end position="145"/>
    </location>
</feature>
<keyword evidence="4 7" id="KW-0812">Transmembrane</keyword>
<reference evidence="9 10" key="1">
    <citation type="submission" date="2024-03" db="EMBL/GenBank/DDBJ databases">
        <title>Human intestinal bacterial collection.</title>
        <authorList>
            <person name="Pauvert C."/>
            <person name="Hitch T.C.A."/>
            <person name="Clavel T."/>
        </authorList>
    </citation>
    <scope>NUCLEOTIDE SEQUENCE [LARGE SCALE GENOMIC DNA]</scope>
    <source>
        <strain evidence="9 10">CLA-SR-H021</strain>
    </source>
</reference>
<keyword evidence="5 7" id="KW-1133">Transmembrane helix</keyword>
<dbReference type="Proteomes" id="UP001454086">
    <property type="component" value="Unassembled WGS sequence"/>
</dbReference>
<comment type="caution">
    <text evidence="9">The sequence shown here is derived from an EMBL/GenBank/DDBJ whole genome shotgun (WGS) entry which is preliminary data.</text>
</comment>
<feature type="non-terminal residue" evidence="9">
    <location>
        <position position="513"/>
    </location>
</feature>
<evidence type="ECO:0000256" key="1">
    <source>
        <dbReference type="ARBA" id="ARBA00004651"/>
    </source>
</evidence>
<evidence type="ECO:0000256" key="7">
    <source>
        <dbReference type="RuleBase" id="RU363032"/>
    </source>
</evidence>
<feature type="transmembrane region" description="Helical" evidence="7">
    <location>
        <begin position="89"/>
        <end position="112"/>
    </location>
</feature>
<comment type="subcellular location">
    <subcellularLocation>
        <location evidence="1 7">Cell membrane</location>
        <topology evidence="1 7">Multi-pass membrane protein</topology>
    </subcellularLocation>
</comment>
<dbReference type="Pfam" id="PF00528">
    <property type="entry name" value="BPD_transp_1"/>
    <property type="match status" value="2"/>
</dbReference>
<comment type="similarity">
    <text evidence="7">Belongs to the binding-protein-dependent transport system permease family.</text>
</comment>
<feature type="transmembrane region" description="Helical" evidence="7">
    <location>
        <begin position="487"/>
        <end position="511"/>
    </location>
</feature>
<gene>
    <name evidence="9" type="ORF">WMQ36_24370</name>
</gene>
<sequence>MKQRMKPQEKNGKRLRGLLHDIYKNRMIYLLISPFFFIYGIFWIFPIFYSFFLSFHKWGGVGEKKFVGLFYFQHLLQDSTFLLSIKNTLIIWVLSTIPMVIIAVILAFLLNGAFLKGKNFFRTVYYLPNITSTVAIAIVFANIFGNKYGILNFLISRLGFDPVQWMSLTWGVHVAIAAIVIWRWTGYNAIILLAGLQKISSSLYEAASLDGASTFQIFRYITVPLLNPVIQFVVITSTIGGWQLFAEAQMLVGTAGGIGKSGMTVVLYLYNQAFGNRQFGYGSAISWALVVIIGFCPRLTGFLPNGRWTDMTVNKAVSKILLYGFIILGALISLFPFYWLAVMATNSSAAFMRFPPVMVFGGQFMTNMTNLLNSIQFGRAMFNTFVVAVCKTVGGVFFCSLASFYFAKFKFPGRRFLFALCLVTMMIPPQLNLIPQLIIMNKFGWLSTFKALILPGLIPAFGIYWMNQYCIGSIHDDLIHSARIDGCGTFGLFLHVGLPIMVPGCAFLCIYRS</sequence>
<keyword evidence="2 7" id="KW-0813">Transport</keyword>
<evidence type="ECO:0000256" key="5">
    <source>
        <dbReference type="ARBA" id="ARBA00022989"/>
    </source>
</evidence>
<dbReference type="PROSITE" id="PS50928">
    <property type="entry name" value="ABC_TM1"/>
    <property type="match status" value="2"/>
</dbReference>
<evidence type="ECO:0000313" key="9">
    <source>
        <dbReference type="EMBL" id="MEQ2428103.1"/>
    </source>
</evidence>
<feature type="transmembrane region" description="Helical" evidence="7">
    <location>
        <begin position="279"/>
        <end position="300"/>
    </location>
</feature>
<keyword evidence="6 7" id="KW-0472">Membrane</keyword>
<feature type="transmembrane region" description="Helical" evidence="7">
    <location>
        <begin position="28"/>
        <end position="52"/>
    </location>
</feature>
<name>A0ABV1DEC6_9FIRM</name>
<keyword evidence="10" id="KW-1185">Reference proteome</keyword>
<dbReference type="PANTHER" id="PTHR30193">
    <property type="entry name" value="ABC TRANSPORTER PERMEASE PROTEIN"/>
    <property type="match status" value="1"/>
</dbReference>
<evidence type="ECO:0000256" key="6">
    <source>
        <dbReference type="ARBA" id="ARBA00023136"/>
    </source>
</evidence>